<dbReference type="InterPro" id="IPR036661">
    <property type="entry name" value="Luciferase-like_sf"/>
</dbReference>
<evidence type="ECO:0000256" key="4">
    <source>
        <dbReference type="ARBA" id="ARBA00023033"/>
    </source>
</evidence>
<dbReference type="EMBL" id="JFYZ01000001">
    <property type="protein sequence ID" value="EZP84261.1"/>
    <property type="molecule type" value="Genomic_DNA"/>
</dbReference>
<dbReference type="InterPro" id="IPR016215">
    <property type="entry name" value="NTA_MOA"/>
</dbReference>
<feature type="binding site" evidence="6">
    <location>
        <position position="57"/>
    </location>
    <ligand>
        <name>FMN</name>
        <dbReference type="ChEBI" id="CHEBI:58210"/>
    </ligand>
</feature>
<dbReference type="PATRIC" id="fig|158500.4.peg.13"/>
<dbReference type="Proteomes" id="UP000024329">
    <property type="component" value="Unassembled WGS sequence"/>
</dbReference>
<dbReference type="PANTHER" id="PTHR30011:SF16">
    <property type="entry name" value="C2H2 FINGER DOMAIN TRANSCRIPTION FACTOR (EUROFUNG)-RELATED"/>
    <property type="match status" value="1"/>
</dbReference>
<proteinExistence type="inferred from homology"/>
<dbReference type="Pfam" id="PF00296">
    <property type="entry name" value="Bac_luciferase"/>
    <property type="match status" value="1"/>
</dbReference>
<dbReference type="PIRSF" id="PIRSF000337">
    <property type="entry name" value="NTA_MOA"/>
    <property type="match status" value="1"/>
</dbReference>
<evidence type="ECO:0000256" key="1">
    <source>
        <dbReference type="ARBA" id="ARBA00022630"/>
    </source>
</evidence>
<comment type="similarity">
    <text evidence="5">Belongs to the NtaA/SnaA/DszA monooxygenase family.</text>
</comment>
<reference evidence="8 9" key="1">
    <citation type="submission" date="2014-03" db="EMBL/GenBank/DDBJ databases">
        <title>Whole genome sequence of Novosphingobium resinovorum KF1.</title>
        <authorList>
            <person name="Gan H.M."/>
            <person name="Gan H.Y."/>
            <person name="Chew T.H."/>
            <person name="Savka M.A."/>
        </authorList>
    </citation>
    <scope>NUCLEOTIDE SEQUENCE [LARGE SCALE GENOMIC DNA]</scope>
    <source>
        <strain evidence="8 9">KF1</strain>
    </source>
</reference>
<evidence type="ECO:0000259" key="7">
    <source>
        <dbReference type="Pfam" id="PF00296"/>
    </source>
</evidence>
<evidence type="ECO:0000313" key="9">
    <source>
        <dbReference type="Proteomes" id="UP000024329"/>
    </source>
</evidence>
<feature type="binding site" evidence="6">
    <location>
        <position position="148"/>
    </location>
    <ligand>
        <name>FMN</name>
        <dbReference type="ChEBI" id="CHEBI:58210"/>
    </ligand>
</feature>
<feature type="binding site" evidence="6">
    <location>
        <position position="144"/>
    </location>
    <ligand>
        <name>FMN</name>
        <dbReference type="ChEBI" id="CHEBI:58210"/>
    </ligand>
</feature>
<dbReference type="AlphaFoldDB" id="A0A031K2S2"/>
<dbReference type="GO" id="GO:0004497">
    <property type="term" value="F:monooxygenase activity"/>
    <property type="evidence" value="ECO:0007669"/>
    <property type="project" value="UniProtKB-KW"/>
</dbReference>
<dbReference type="PANTHER" id="PTHR30011">
    <property type="entry name" value="ALKANESULFONATE MONOOXYGENASE-RELATED"/>
    <property type="match status" value="1"/>
</dbReference>
<sequence>MADRQLKLGFILHGVGPGWDDWRHPDAQVDASTSLPFYVRQAQAAERGKFDYLFVADSVSINARSSPHYLNRFEPLTILSAVAAVTDRIGLVATSTVSYNEPFNLARQFASLDHLSGGRAGWNVVTSWLAGSADNYGKAEHLGHVERYRLADEYLDVVKGLWDSWEDDALVRDKASGQFLDADKLHELGHKGEFLSVKGPLNISRSPQGQPVIFQAGSSEDGRTFAARHAEAIFTHQEDLAEGQAFYADLKARARGFGRDPEKLFILPGARPVVGSTEEEAERLHGELAGLVSLENALRALGRSFNDHNFSQYDPDGAFPAHVAEEGFKSNQSASEKVLAAAAQGLTLGQIALRVATPKGGFVGTPEQLADRFQLWLEKRGSDGFNLFESLPGQLEVFVDQVVPILQQRGIYKQDYAGKTFRENLGLDVPVNRNTAARLTRSAA</sequence>
<protein>
    <submittedName>
        <fullName evidence="8">NtaA/SnaA/SoxA family monooxygenase</fullName>
    </submittedName>
</protein>
<organism evidence="8 9">
    <name type="scientific">Novosphingobium resinovorum</name>
    <dbReference type="NCBI Taxonomy" id="158500"/>
    <lineage>
        <taxon>Bacteria</taxon>
        <taxon>Pseudomonadati</taxon>
        <taxon>Pseudomonadota</taxon>
        <taxon>Alphaproteobacteria</taxon>
        <taxon>Sphingomonadales</taxon>
        <taxon>Sphingomonadaceae</taxon>
        <taxon>Novosphingobium</taxon>
    </lineage>
</organism>
<dbReference type="InterPro" id="IPR011251">
    <property type="entry name" value="Luciferase-like_dom"/>
</dbReference>
<keyword evidence="4 8" id="KW-0503">Monooxygenase</keyword>
<dbReference type="SUPFAM" id="SSF51679">
    <property type="entry name" value="Bacterial luciferase-like"/>
    <property type="match status" value="1"/>
</dbReference>
<gene>
    <name evidence="8" type="ORF">BV97_00012</name>
</gene>
<feature type="domain" description="Luciferase-like" evidence="7">
    <location>
        <begin position="26"/>
        <end position="381"/>
    </location>
</feature>
<evidence type="ECO:0000256" key="3">
    <source>
        <dbReference type="ARBA" id="ARBA00023002"/>
    </source>
</evidence>
<evidence type="ECO:0000256" key="6">
    <source>
        <dbReference type="PIRSR" id="PIRSR000337-1"/>
    </source>
</evidence>
<feature type="binding site" evidence="6">
    <location>
        <position position="219"/>
    </location>
    <ligand>
        <name>FMN</name>
        <dbReference type="ChEBI" id="CHEBI:58210"/>
    </ligand>
</feature>
<dbReference type="RefSeq" id="WP_036522319.1">
    <property type="nucleotide sequence ID" value="NZ_JFYZ01000001.1"/>
</dbReference>
<keyword evidence="2 6" id="KW-0288">FMN</keyword>
<dbReference type="InterPro" id="IPR051260">
    <property type="entry name" value="Diverse_substr_monoxygenases"/>
</dbReference>
<dbReference type="eggNOG" id="COG2141">
    <property type="taxonomic scope" value="Bacteria"/>
</dbReference>
<comment type="caution">
    <text evidence="8">The sequence shown here is derived from an EMBL/GenBank/DDBJ whole genome shotgun (WGS) entry which is preliminary data.</text>
</comment>
<dbReference type="Gene3D" id="3.20.20.30">
    <property type="entry name" value="Luciferase-like domain"/>
    <property type="match status" value="1"/>
</dbReference>
<name>A0A031K2S2_9SPHN</name>
<dbReference type="NCBIfam" id="TIGR03860">
    <property type="entry name" value="FMN_nitrolo"/>
    <property type="match status" value="1"/>
</dbReference>
<feature type="binding site" evidence="6">
    <location>
        <position position="218"/>
    </location>
    <ligand>
        <name>FMN</name>
        <dbReference type="ChEBI" id="CHEBI:58210"/>
    </ligand>
</feature>
<evidence type="ECO:0000256" key="5">
    <source>
        <dbReference type="ARBA" id="ARBA00033748"/>
    </source>
</evidence>
<evidence type="ECO:0000256" key="2">
    <source>
        <dbReference type="ARBA" id="ARBA00022643"/>
    </source>
</evidence>
<evidence type="ECO:0000313" key="8">
    <source>
        <dbReference type="EMBL" id="EZP84261.1"/>
    </source>
</evidence>
<keyword evidence="3" id="KW-0560">Oxidoreductase</keyword>
<dbReference type="CDD" id="cd01095">
    <property type="entry name" value="Nitrilotriacetate_monoxgenase"/>
    <property type="match status" value="1"/>
</dbReference>
<dbReference type="STRING" id="158500.BES08_00345"/>
<accession>A0A031K2S2</accession>
<feature type="binding site" evidence="6">
    <location>
        <position position="94"/>
    </location>
    <ligand>
        <name>FMN</name>
        <dbReference type="ChEBI" id="CHEBI:58210"/>
    </ligand>
</feature>
<dbReference type="GO" id="GO:0016705">
    <property type="term" value="F:oxidoreductase activity, acting on paired donors, with incorporation or reduction of molecular oxygen"/>
    <property type="evidence" value="ECO:0007669"/>
    <property type="project" value="InterPro"/>
</dbReference>
<keyword evidence="1 6" id="KW-0285">Flavoprotein</keyword>